<dbReference type="Gene3D" id="3.40.50.1820">
    <property type="entry name" value="alpha/beta hydrolase"/>
    <property type="match status" value="1"/>
</dbReference>
<dbReference type="InterPro" id="IPR013094">
    <property type="entry name" value="AB_hydrolase_3"/>
</dbReference>
<dbReference type="PANTHER" id="PTHR23025:SF3">
    <property type="entry name" value="HORMONE-SENSITIVE LIPASE"/>
    <property type="match status" value="1"/>
</dbReference>
<sequence length="146" mass="15888">MVYLRLWAEQLDCPILSVNYSLAPEAPYPRALDECFYAFCWAAENRMLLGCRPDARIVICGDSAGGNLGLGVCQRAIYFSLNAQPAGILVAYAPTLVAPVPSPSRMLSLCDPLLPMGIMLSCIAGMFTTLLAEITHKQMLVQGFLE</sequence>
<evidence type="ECO:0000256" key="1">
    <source>
        <dbReference type="SAM" id="Phobius"/>
    </source>
</evidence>
<accession>A0A3S5A0W2</accession>
<dbReference type="GO" id="GO:0004806">
    <property type="term" value="F:triacylglycerol lipase activity"/>
    <property type="evidence" value="ECO:0007669"/>
    <property type="project" value="TreeGrafter"/>
</dbReference>
<dbReference type="Pfam" id="PF07859">
    <property type="entry name" value="Abhydrolase_3"/>
    <property type="match status" value="1"/>
</dbReference>
<proteinExistence type="predicted"/>
<dbReference type="GO" id="GO:0019433">
    <property type="term" value="P:triglyceride catabolic process"/>
    <property type="evidence" value="ECO:0007669"/>
    <property type="project" value="TreeGrafter"/>
</dbReference>
<dbReference type="Proteomes" id="UP000784294">
    <property type="component" value="Unassembled WGS sequence"/>
</dbReference>
<comment type="caution">
    <text evidence="3">The sequence shown here is derived from an EMBL/GenBank/DDBJ whole genome shotgun (WGS) entry which is preliminary data.</text>
</comment>
<dbReference type="GO" id="GO:0005829">
    <property type="term" value="C:cytosol"/>
    <property type="evidence" value="ECO:0007669"/>
    <property type="project" value="TreeGrafter"/>
</dbReference>
<reference evidence="3" key="1">
    <citation type="submission" date="2018-11" db="EMBL/GenBank/DDBJ databases">
        <authorList>
            <consortium name="Pathogen Informatics"/>
        </authorList>
    </citation>
    <scope>NUCLEOTIDE SEQUENCE</scope>
</reference>
<dbReference type="GO" id="GO:0004771">
    <property type="term" value="F:sterol ester esterase activity"/>
    <property type="evidence" value="ECO:0007669"/>
    <property type="project" value="TreeGrafter"/>
</dbReference>
<protein>
    <recommendedName>
        <fullName evidence="2">Alpha/beta hydrolase fold-3 domain-containing protein</fullName>
    </recommendedName>
</protein>
<dbReference type="EMBL" id="CAAALY010030050">
    <property type="protein sequence ID" value="VEL16839.1"/>
    <property type="molecule type" value="Genomic_DNA"/>
</dbReference>
<keyword evidence="1" id="KW-0812">Transmembrane</keyword>
<organism evidence="3 4">
    <name type="scientific">Protopolystoma xenopodis</name>
    <dbReference type="NCBI Taxonomy" id="117903"/>
    <lineage>
        <taxon>Eukaryota</taxon>
        <taxon>Metazoa</taxon>
        <taxon>Spiralia</taxon>
        <taxon>Lophotrochozoa</taxon>
        <taxon>Platyhelminthes</taxon>
        <taxon>Monogenea</taxon>
        <taxon>Polyopisthocotylea</taxon>
        <taxon>Polystomatidea</taxon>
        <taxon>Polystomatidae</taxon>
        <taxon>Protopolystoma</taxon>
    </lineage>
</organism>
<dbReference type="InterPro" id="IPR029058">
    <property type="entry name" value="AB_hydrolase_fold"/>
</dbReference>
<name>A0A3S5A0W2_9PLAT</name>
<keyword evidence="4" id="KW-1185">Reference proteome</keyword>
<keyword evidence="1" id="KW-1133">Transmembrane helix</keyword>
<evidence type="ECO:0000313" key="3">
    <source>
        <dbReference type="EMBL" id="VEL16839.1"/>
    </source>
</evidence>
<feature type="transmembrane region" description="Helical" evidence="1">
    <location>
        <begin position="113"/>
        <end position="132"/>
    </location>
</feature>
<gene>
    <name evidence="3" type="ORF">PXEA_LOCUS10279</name>
</gene>
<dbReference type="SUPFAM" id="SSF53474">
    <property type="entry name" value="alpha/beta-Hydrolases"/>
    <property type="match status" value="1"/>
</dbReference>
<keyword evidence="1" id="KW-0472">Membrane</keyword>
<dbReference type="PANTHER" id="PTHR23025">
    <property type="entry name" value="TRIACYLGLYCEROL LIPASE"/>
    <property type="match status" value="1"/>
</dbReference>
<dbReference type="AlphaFoldDB" id="A0A3S5A0W2"/>
<evidence type="ECO:0000313" key="4">
    <source>
        <dbReference type="Proteomes" id="UP000784294"/>
    </source>
</evidence>
<evidence type="ECO:0000259" key="2">
    <source>
        <dbReference type="Pfam" id="PF07859"/>
    </source>
</evidence>
<feature type="transmembrane region" description="Helical" evidence="1">
    <location>
        <begin position="76"/>
        <end position="93"/>
    </location>
</feature>
<feature type="domain" description="Alpha/beta hydrolase fold-3" evidence="2">
    <location>
        <begin position="4"/>
        <end position="105"/>
    </location>
</feature>
<dbReference type="OrthoDB" id="408631at2759"/>